<keyword evidence="2" id="KW-1133">Transmembrane helix</keyword>
<keyword evidence="2" id="KW-0472">Membrane</keyword>
<accession>A0A5R8WJ61</accession>
<name>A0A5R8WJ61_9BACT</name>
<feature type="compositionally biased region" description="Basic and acidic residues" evidence="1">
    <location>
        <begin position="216"/>
        <end position="229"/>
    </location>
</feature>
<evidence type="ECO:0000313" key="4">
    <source>
        <dbReference type="EMBL" id="TLM88790.1"/>
    </source>
</evidence>
<gene>
    <name evidence="4" type="primary">traM</name>
    <name evidence="4" type="ORF">FDY95_23435</name>
</gene>
<reference evidence="4 5" key="1">
    <citation type="submission" date="2019-05" db="EMBL/GenBank/DDBJ databases">
        <title>Hymenobacter edaphi sp. nov., isolated from abandoned arsenic-contaminated farmland soil.</title>
        <authorList>
            <person name="Nie L."/>
        </authorList>
    </citation>
    <scope>NUCLEOTIDE SEQUENCE [LARGE SCALE GENOMIC DNA]</scope>
    <source>
        <strain evidence="4 5">1-3-3-8</strain>
    </source>
</reference>
<proteinExistence type="predicted"/>
<feature type="transmembrane region" description="Helical" evidence="2">
    <location>
        <begin position="40"/>
        <end position="60"/>
    </location>
</feature>
<feature type="domain" description="Conjugative transposon TraM C-terminal" evidence="3">
    <location>
        <begin position="313"/>
        <end position="462"/>
    </location>
</feature>
<dbReference type="AlphaFoldDB" id="A0A5R8WJ61"/>
<dbReference type="EMBL" id="VAJM01000016">
    <property type="protein sequence ID" value="TLM88790.1"/>
    <property type="molecule type" value="Genomic_DNA"/>
</dbReference>
<dbReference type="Proteomes" id="UP000305517">
    <property type="component" value="Unassembled WGS sequence"/>
</dbReference>
<evidence type="ECO:0000256" key="2">
    <source>
        <dbReference type="SAM" id="Phobius"/>
    </source>
</evidence>
<dbReference type="OrthoDB" id="866603at2"/>
<comment type="caution">
    <text evidence="4">The sequence shown here is derived from an EMBL/GenBank/DDBJ whole genome shotgun (WGS) entry which is preliminary data.</text>
</comment>
<feature type="region of interest" description="Disordered" evidence="1">
    <location>
        <begin position="198"/>
        <end position="235"/>
    </location>
</feature>
<evidence type="ECO:0000256" key="1">
    <source>
        <dbReference type="SAM" id="MobiDB-lite"/>
    </source>
</evidence>
<evidence type="ECO:0000313" key="5">
    <source>
        <dbReference type="Proteomes" id="UP000305517"/>
    </source>
</evidence>
<keyword evidence="5" id="KW-1185">Reference proteome</keyword>
<sequence>MTDKPTQPVDSLDEAAEQPVAAAGAPVRKDWGAWALKNKMYIFGALCALIMLAGGAWIWMAEAEAQNAAPGIAGSTNSMGQVVSSPVIADPAAPTDALDQKAMDEASARYQAEKLGPDELLQQQQLAVGYNDTVGVAAMRRAQREEQQQKRAQQNMIRDEYVREARRRNTDTVMVTRRDPSTGQYTQRRETVYRSRAYSAGSSGFVGGGAGPSAAPKERPRPTRDKDGTPFETNDDVNELLAGAGVAVQQSYEKMTGRRFRPLDRPHNVDPNVKAGLQYVPGMDGFNTVKFRGSNADPEEDMEQVLTPDVFFRCLINGHQQVRTGSVVLLRLSEDATIGGVVYPRNMVFAAVASVESNRVALSIDRMGPYRVKAEVFNYNYMPGIMIDPEKRPKPEGGVGIASGMQQSGTAELSAAIDRSVSAANSPLGIAGRMGTAMIQRLPQGGRKLREVLLPDGYPVLITTSKASGASAAPARAAAGGPTGQDGNPFQSPFMAGQGIGGYNGQTRAGSGY</sequence>
<evidence type="ECO:0000259" key="3">
    <source>
        <dbReference type="Pfam" id="PF12508"/>
    </source>
</evidence>
<dbReference type="Pfam" id="PF12508">
    <property type="entry name" value="Transposon_TraM"/>
    <property type="match status" value="1"/>
</dbReference>
<protein>
    <submittedName>
        <fullName evidence="4">Conjugative transposon protein TraM</fullName>
    </submittedName>
</protein>
<dbReference type="RefSeq" id="WP_138081700.1">
    <property type="nucleotide sequence ID" value="NZ_VAJM01000016.1"/>
</dbReference>
<feature type="region of interest" description="Disordered" evidence="1">
    <location>
        <begin position="1"/>
        <end position="23"/>
    </location>
</feature>
<keyword evidence="2" id="KW-0812">Transmembrane</keyword>
<organism evidence="4 5">
    <name type="scientific">Hymenobacter jeollabukensis</name>
    <dbReference type="NCBI Taxonomy" id="2025313"/>
    <lineage>
        <taxon>Bacteria</taxon>
        <taxon>Pseudomonadati</taxon>
        <taxon>Bacteroidota</taxon>
        <taxon>Cytophagia</taxon>
        <taxon>Cytophagales</taxon>
        <taxon>Hymenobacteraceae</taxon>
        <taxon>Hymenobacter</taxon>
    </lineage>
</organism>
<dbReference type="InterPro" id="IPR055407">
    <property type="entry name" value="TraM_C"/>
</dbReference>